<keyword evidence="1" id="KW-0472">Membrane</keyword>
<evidence type="ECO:0000313" key="3">
    <source>
        <dbReference type="Proteomes" id="UP000034562"/>
    </source>
</evidence>
<feature type="transmembrane region" description="Helical" evidence="1">
    <location>
        <begin position="20"/>
        <end position="39"/>
    </location>
</feature>
<evidence type="ECO:0008006" key="4">
    <source>
        <dbReference type="Google" id="ProtNLM"/>
    </source>
</evidence>
<organism evidence="2 3">
    <name type="scientific">Candidatus Woesebacteria bacterium GW2011_GWA2_40_7b</name>
    <dbReference type="NCBI Taxonomy" id="1618563"/>
    <lineage>
        <taxon>Bacteria</taxon>
        <taxon>Candidatus Woeseibacteriota</taxon>
    </lineage>
</organism>
<evidence type="ECO:0000313" key="2">
    <source>
        <dbReference type="EMBL" id="KKR70007.1"/>
    </source>
</evidence>
<proteinExistence type="predicted"/>
<dbReference type="AlphaFoldDB" id="A0A0G0W404"/>
<protein>
    <recommendedName>
        <fullName evidence="4">YGGT family protein</fullName>
    </recommendedName>
</protein>
<evidence type="ECO:0000256" key="1">
    <source>
        <dbReference type="SAM" id="Phobius"/>
    </source>
</evidence>
<sequence length="116" mass="12862">MTDIVVAPEENATSSQTVEYWVYFAFGVLEVLLAFRLVLKIMGASISSWFVGAIYNVTRFFVMPFEGIFRRGFTEGIETTSVLEPSTVTAIIVYAIVAWGIVKLIRISSGVQQPTT</sequence>
<accession>A0A0G0W404</accession>
<keyword evidence="1" id="KW-1133">Transmembrane helix</keyword>
<feature type="transmembrane region" description="Helical" evidence="1">
    <location>
        <begin position="85"/>
        <end position="105"/>
    </location>
</feature>
<gene>
    <name evidence="2" type="ORF">UU12_C0032G0008</name>
</gene>
<name>A0A0G0W404_9BACT</name>
<comment type="caution">
    <text evidence="2">The sequence shown here is derived from an EMBL/GenBank/DDBJ whole genome shotgun (WGS) entry which is preliminary data.</text>
</comment>
<dbReference type="EMBL" id="LBZK01000032">
    <property type="protein sequence ID" value="KKR70007.1"/>
    <property type="molecule type" value="Genomic_DNA"/>
</dbReference>
<reference evidence="2 3" key="1">
    <citation type="journal article" date="2015" name="Nature">
        <title>rRNA introns, odd ribosomes, and small enigmatic genomes across a large radiation of phyla.</title>
        <authorList>
            <person name="Brown C.T."/>
            <person name="Hug L.A."/>
            <person name="Thomas B.C."/>
            <person name="Sharon I."/>
            <person name="Castelle C.J."/>
            <person name="Singh A."/>
            <person name="Wilkins M.J."/>
            <person name="Williams K.H."/>
            <person name="Banfield J.F."/>
        </authorList>
    </citation>
    <scope>NUCLEOTIDE SEQUENCE [LARGE SCALE GENOMIC DNA]</scope>
</reference>
<dbReference type="PATRIC" id="fig|1618563.3.peg.568"/>
<keyword evidence="1" id="KW-0812">Transmembrane</keyword>
<dbReference type="STRING" id="1618563.UU12_C0032G0008"/>
<dbReference type="Proteomes" id="UP000034562">
    <property type="component" value="Unassembled WGS sequence"/>
</dbReference>
<feature type="transmembrane region" description="Helical" evidence="1">
    <location>
        <begin position="46"/>
        <end position="65"/>
    </location>
</feature>